<dbReference type="OrthoDB" id="157503at2157"/>
<evidence type="ECO:0000313" key="3">
    <source>
        <dbReference type="EMBL" id="ACV10234.1"/>
    </source>
</evidence>
<evidence type="ECO:0000259" key="2">
    <source>
        <dbReference type="Pfam" id="PF24371"/>
    </source>
</evidence>
<dbReference type="InterPro" id="IPR055949">
    <property type="entry name" value="DUF7527"/>
</dbReference>
<feature type="compositionally biased region" description="Basic and acidic residues" evidence="1">
    <location>
        <begin position="523"/>
        <end position="567"/>
    </location>
</feature>
<dbReference type="KEGG" id="hut:Huta_0045"/>
<feature type="compositionally biased region" description="Basic and acidic residues" evidence="1">
    <location>
        <begin position="460"/>
        <end position="470"/>
    </location>
</feature>
<dbReference type="Pfam" id="PF24371">
    <property type="entry name" value="DUF7527"/>
    <property type="match status" value="1"/>
</dbReference>
<keyword evidence="4" id="KW-1185">Reference proteome</keyword>
<name>C7NNK6_HALUD</name>
<dbReference type="Proteomes" id="UP000002071">
    <property type="component" value="Chromosome"/>
</dbReference>
<feature type="compositionally biased region" description="Acidic residues" evidence="1">
    <location>
        <begin position="268"/>
        <end position="282"/>
    </location>
</feature>
<feature type="compositionally biased region" description="Basic and acidic residues" evidence="1">
    <location>
        <begin position="308"/>
        <end position="317"/>
    </location>
</feature>
<feature type="domain" description="DUF7527" evidence="2">
    <location>
        <begin position="608"/>
        <end position="847"/>
    </location>
</feature>
<proteinExistence type="predicted"/>
<feature type="compositionally biased region" description="Polar residues" evidence="1">
    <location>
        <begin position="489"/>
        <end position="522"/>
    </location>
</feature>
<feature type="compositionally biased region" description="Low complexity" evidence="1">
    <location>
        <begin position="296"/>
        <end position="307"/>
    </location>
</feature>
<reference evidence="3 4" key="1">
    <citation type="journal article" date="2009" name="Stand. Genomic Sci.">
        <title>Complete genome sequence of Halorhabdus utahensis type strain (AX-2).</title>
        <authorList>
            <person name="Anderson I."/>
            <person name="Tindall B.J."/>
            <person name="Pomrenke H."/>
            <person name="Goker M."/>
            <person name="Lapidus A."/>
            <person name="Nolan M."/>
            <person name="Copeland A."/>
            <person name="Glavina Del Rio T."/>
            <person name="Chen F."/>
            <person name="Tice H."/>
            <person name="Cheng J.F."/>
            <person name="Lucas S."/>
            <person name="Chertkov O."/>
            <person name="Bruce D."/>
            <person name="Brettin T."/>
            <person name="Detter J.C."/>
            <person name="Han C."/>
            <person name="Goodwin L."/>
            <person name="Land M."/>
            <person name="Hauser L."/>
            <person name="Chang Y.J."/>
            <person name="Jeffries C.D."/>
            <person name="Pitluck S."/>
            <person name="Pati A."/>
            <person name="Mavromatis K."/>
            <person name="Ivanova N."/>
            <person name="Ovchinnikova G."/>
            <person name="Chen A."/>
            <person name="Palaniappan K."/>
            <person name="Chain P."/>
            <person name="Rohde M."/>
            <person name="Bristow J."/>
            <person name="Eisen J.A."/>
            <person name="Markowitz V."/>
            <person name="Hugenholtz P."/>
            <person name="Kyrpides N.C."/>
            <person name="Klenk H.P."/>
        </authorList>
    </citation>
    <scope>NUCLEOTIDE SEQUENCE [LARGE SCALE GENOMIC DNA]</scope>
    <source>
        <strain evidence="4">DSM 12940 / JCM 11049 / AX-2</strain>
    </source>
</reference>
<feature type="compositionally biased region" description="Basic and acidic residues" evidence="1">
    <location>
        <begin position="231"/>
        <end position="242"/>
    </location>
</feature>
<feature type="compositionally biased region" description="Polar residues" evidence="1">
    <location>
        <begin position="363"/>
        <end position="380"/>
    </location>
</feature>
<dbReference type="GeneID" id="8382305"/>
<dbReference type="AlphaFoldDB" id="C7NNK6"/>
<organism evidence="3 4">
    <name type="scientific">Halorhabdus utahensis (strain DSM 12940 / JCM 11049 / AX-2)</name>
    <dbReference type="NCBI Taxonomy" id="519442"/>
    <lineage>
        <taxon>Archaea</taxon>
        <taxon>Methanobacteriati</taxon>
        <taxon>Methanobacteriota</taxon>
        <taxon>Stenosarchaea group</taxon>
        <taxon>Halobacteria</taxon>
        <taxon>Halobacteriales</taxon>
        <taxon>Haloarculaceae</taxon>
        <taxon>Halorhabdus</taxon>
    </lineage>
</organism>
<dbReference type="HOGENOM" id="CLU_021291_0_0_2"/>
<dbReference type="eggNOG" id="arCOG03730">
    <property type="taxonomic scope" value="Archaea"/>
</dbReference>
<dbReference type="STRING" id="519442.Huta_0045"/>
<evidence type="ECO:0000313" key="4">
    <source>
        <dbReference type="Proteomes" id="UP000002071"/>
    </source>
</evidence>
<dbReference type="Gene3D" id="1.10.287.1490">
    <property type="match status" value="1"/>
</dbReference>
<protein>
    <recommendedName>
        <fullName evidence="2">DUF7527 domain-containing protein</fullName>
    </recommendedName>
</protein>
<feature type="region of interest" description="Disordered" evidence="1">
    <location>
        <begin position="180"/>
        <end position="567"/>
    </location>
</feature>
<evidence type="ECO:0000256" key="1">
    <source>
        <dbReference type="SAM" id="MobiDB-lite"/>
    </source>
</evidence>
<dbReference type="RefSeq" id="WP_012795111.1">
    <property type="nucleotide sequence ID" value="NC_013158.1"/>
</dbReference>
<accession>C7NNK6</accession>
<feature type="compositionally biased region" description="Low complexity" evidence="1">
    <location>
        <begin position="397"/>
        <end position="411"/>
    </location>
</feature>
<feature type="compositionally biased region" description="Acidic residues" evidence="1">
    <location>
        <begin position="201"/>
        <end position="230"/>
    </location>
</feature>
<gene>
    <name evidence="3" type="ordered locus">Huta_0045</name>
</gene>
<dbReference type="EMBL" id="CP001687">
    <property type="protein sequence ID" value="ACV10234.1"/>
    <property type="molecule type" value="Genomic_DNA"/>
</dbReference>
<sequence>MTTRAIERVDQWETRSFTGGYRGLHELAEAEFSGVVRAGAATLCMLNGTVIGVLDGSIEDFEAAEGTAYAAPTPALPLLVVMQERSDEVRAKYYTEDTPLSKVDETLADGKFTGFVELSENVLSGDYYAVYHAGRSMSVAFVGERGELLRDEEAFERADDEVGIYEVRPVDIDVIEVPDVAPESDDSPSSDLAAGGGVGGDEVDASTEDPPVVDDETDETDGTDETDETDETTREVESTLAEREDDDVAAETTGQDGAVDDTGHEAPADTESDAAAEADSDTESAGTDTDAPPQPADTATDGASDTADSSRPDRQTAGERQSSPPEADSARTREADTDQTAEGTQAEVEQTESTDDPERSGNSDRSGASSTTESRSIRSQQADRQRTDTTASNHPGAAAARQTQTTSSVAAGTPSDLEIRTIPSLDPDKSWGTDENGPKASAAPVPPVDTGHAGSASQDTVDHRRERNESTAHSQSDISEQSESEESPRQGTATTQSPSGSDAETDNQPSTRTQNEPNQTDGQVRELKAQIEEREARIEDLEDRVETTEANRDELKAERDELQAERDELREELSDVRAELESLREERDSLEANLEELDVNADTVTHRMSRQEAIEGTNLFVRYDSKSAPTLAAARESGASQSDVKENLSVEYHTQFEVEGAHVEGQPFEQFLRDTMEHRYVTWVVEELLFEIRDTGHREAMADLYDALPHIDRVELNGSVGVEYDEDGQTKRSQESFDVVFRDRMGNPLVVANLNDSRQAATENQMNSLVTAATRVGETSDSLAGAMFVTSSFFEPAALETTAEATGGGLLSRDKRESFVKLSRKQGYHLCLAEARDDQFHMAVPEL</sequence>